<dbReference type="EMBL" id="LQPC01000049">
    <property type="protein sequence ID" value="ORV83824.1"/>
    <property type="molecule type" value="Genomic_DNA"/>
</dbReference>
<proteinExistence type="predicted"/>
<feature type="compositionally biased region" description="Basic and acidic residues" evidence="1">
    <location>
        <begin position="319"/>
        <end position="364"/>
    </location>
</feature>
<name>A0A1X1WB89_MYCIR</name>
<accession>A0A1X1WB89</accession>
<evidence type="ECO:0000313" key="2">
    <source>
        <dbReference type="EMBL" id="ORV83824.1"/>
    </source>
</evidence>
<gene>
    <name evidence="2" type="ORF">AWC12_24785</name>
</gene>
<organism evidence="2 3">
    <name type="scientific">Mycolicibacterium iranicum</name>
    <name type="common">Mycobacterium iranicum</name>
    <dbReference type="NCBI Taxonomy" id="912594"/>
    <lineage>
        <taxon>Bacteria</taxon>
        <taxon>Bacillati</taxon>
        <taxon>Actinomycetota</taxon>
        <taxon>Actinomycetes</taxon>
        <taxon>Mycobacteriales</taxon>
        <taxon>Mycobacteriaceae</taxon>
        <taxon>Mycolicibacterium</taxon>
    </lineage>
</organism>
<reference evidence="2 3" key="1">
    <citation type="submission" date="2016-01" db="EMBL/GenBank/DDBJ databases">
        <title>The new phylogeny of the genus Mycobacterium.</title>
        <authorList>
            <person name="Tarcisio F."/>
            <person name="Conor M."/>
            <person name="Antonella G."/>
            <person name="Elisabetta G."/>
            <person name="Giulia F.S."/>
            <person name="Sara T."/>
            <person name="Anna F."/>
            <person name="Clotilde B."/>
            <person name="Roberto B."/>
            <person name="Veronica D.S."/>
            <person name="Fabio R."/>
            <person name="Monica P."/>
            <person name="Olivier J."/>
            <person name="Enrico T."/>
            <person name="Nicola S."/>
        </authorList>
    </citation>
    <scope>NUCLEOTIDE SEQUENCE [LARGE SCALE GENOMIC DNA]</scope>
    <source>
        <strain evidence="2 3">DSM 45541</strain>
    </source>
</reference>
<dbReference type="AlphaFoldDB" id="A0A1X1WB89"/>
<feature type="compositionally biased region" description="Acidic residues" evidence="1">
    <location>
        <begin position="271"/>
        <end position="281"/>
    </location>
</feature>
<evidence type="ECO:0000313" key="3">
    <source>
        <dbReference type="Proteomes" id="UP000193622"/>
    </source>
</evidence>
<dbReference type="RefSeq" id="WP_085177579.1">
    <property type="nucleotide sequence ID" value="NZ_LQPC01000049.1"/>
</dbReference>
<protein>
    <submittedName>
        <fullName evidence="2">Uncharacterized protein</fullName>
    </submittedName>
</protein>
<evidence type="ECO:0000256" key="1">
    <source>
        <dbReference type="SAM" id="MobiDB-lite"/>
    </source>
</evidence>
<feature type="region of interest" description="Disordered" evidence="1">
    <location>
        <begin position="271"/>
        <end position="364"/>
    </location>
</feature>
<sequence length="364" mass="38019">MAHRVFRQSLTAGVALAGAGAIAFSTLPVLPTHEAAVAQAATVVQPVVPPRVVTAEVEYASLVQSLEILLGGAAGAVGQSFAAFSTQMPAIFRQVQEQWADPDLTPWNHSLIASAFFTPIAPLVVGPFTDAVAEVLAQTFPSRGDEIREKLPAAVEYAFARLIGPVISAIGATGAVHQQIYAAGMAGDPPGQWLALLRAPGTIIDGFLNGGYGDISALLTGEVGGDRVAAPGLLTPWGEYPEDRSVTDDWDGIPSEQAVQLSVTAEVETVETTDEIADPSEDAAVAPVSTDEETDETETAVTDDAGISDDVQTSDDAETSEKADATETAETTEREERKTSKADSGEKVEKAESSDKDSRGDRAQ</sequence>
<comment type="caution">
    <text evidence="2">The sequence shown here is derived from an EMBL/GenBank/DDBJ whole genome shotgun (WGS) entry which is preliminary data.</text>
</comment>
<dbReference type="Proteomes" id="UP000193622">
    <property type="component" value="Unassembled WGS sequence"/>
</dbReference>